<dbReference type="PANTHER" id="PTHR38123">
    <property type="entry name" value="CELL WALL SERINE-THREONINE-RICH GALACTOMANNOPROTEIN MP1 (AFU_ORTHOLOGUE AFUA_4G03240)"/>
    <property type="match status" value="1"/>
</dbReference>
<reference evidence="3" key="1">
    <citation type="submission" date="2016-04" db="EMBL/GenBank/DDBJ databases">
        <authorList>
            <person name="Nguyen H.D."/>
            <person name="Kesanakurti P."/>
            <person name="Cullis J."/>
            <person name="Levesque C.A."/>
            <person name="Hambleton S."/>
        </authorList>
    </citation>
    <scope>NUCLEOTIDE SEQUENCE</scope>
    <source>
        <strain evidence="3">DAOMC 238032</strain>
    </source>
</reference>
<reference evidence="3" key="2">
    <citation type="journal article" date="2019" name="IMA Fungus">
        <title>Genome sequencing and comparison of five Tilletia species to identify candidate genes for the detection of regulated species infecting wheat.</title>
        <authorList>
            <person name="Nguyen H.D.T."/>
            <person name="Sultana T."/>
            <person name="Kesanakurti P."/>
            <person name="Hambleton S."/>
        </authorList>
    </citation>
    <scope>NUCLEOTIDE SEQUENCE</scope>
    <source>
        <strain evidence="3">DAOMC 238032</strain>
    </source>
</reference>
<sequence length="175" mass="18156">MRFNLLAFLPAFALFSIVSAGADTVNGHITDLVTSINGLNTQLHRPNAGTSYAAALGVNTAARKLISDLHSATAFVHDYGQLSDDEASAALDNMGVALPIVQNATTTVAGLKPQFTKLNLFGIARADVLKLQSATSDFMESIVDAVPSADVADAKLKQAAYNAALADAASAYSTN</sequence>
<organism evidence="3 4">
    <name type="scientific">Tilletia caries</name>
    <name type="common">wheat bunt fungus</name>
    <dbReference type="NCBI Taxonomy" id="13290"/>
    <lineage>
        <taxon>Eukaryota</taxon>
        <taxon>Fungi</taxon>
        <taxon>Dikarya</taxon>
        <taxon>Basidiomycota</taxon>
        <taxon>Ustilaginomycotina</taxon>
        <taxon>Exobasidiomycetes</taxon>
        <taxon>Tilletiales</taxon>
        <taxon>Tilletiaceae</taxon>
        <taxon>Tilletia</taxon>
    </lineage>
</organism>
<evidence type="ECO:0000313" key="5">
    <source>
        <dbReference type="Proteomes" id="UP000836402"/>
    </source>
</evidence>
<dbReference type="EMBL" id="LWDD02000351">
    <property type="protein sequence ID" value="KAE8261537.1"/>
    <property type="molecule type" value="Genomic_DNA"/>
</dbReference>
<keyword evidence="5" id="KW-1185">Reference proteome</keyword>
<gene>
    <name evidence="3" type="ORF">A4X03_0g3168</name>
    <name evidence="2" type="ORF">JKIAZH3_G7890</name>
</gene>
<feature type="signal peptide" evidence="1">
    <location>
        <begin position="1"/>
        <end position="20"/>
    </location>
</feature>
<dbReference type="Pfam" id="PF12296">
    <property type="entry name" value="HsbA"/>
    <property type="match status" value="1"/>
</dbReference>
<dbReference type="Proteomes" id="UP000836402">
    <property type="component" value="Unassembled WGS sequence"/>
</dbReference>
<dbReference type="Proteomes" id="UP000077671">
    <property type="component" value="Unassembled WGS sequence"/>
</dbReference>
<proteinExistence type="predicted"/>
<dbReference type="GO" id="GO:0005576">
    <property type="term" value="C:extracellular region"/>
    <property type="evidence" value="ECO:0007669"/>
    <property type="project" value="TreeGrafter"/>
</dbReference>
<evidence type="ECO:0000313" key="4">
    <source>
        <dbReference type="Proteomes" id="UP000077671"/>
    </source>
</evidence>
<dbReference type="EMBL" id="CAJHJG010002180">
    <property type="protein sequence ID" value="CAD6918467.1"/>
    <property type="molecule type" value="Genomic_DNA"/>
</dbReference>
<reference evidence="2" key="3">
    <citation type="submission" date="2020-10" db="EMBL/GenBank/DDBJ databases">
        <authorList>
            <person name="Sedaghatjoo S."/>
        </authorList>
    </citation>
    <scope>NUCLEOTIDE SEQUENCE</scope>
    <source>
        <strain evidence="2">AZH3</strain>
    </source>
</reference>
<protein>
    <recommendedName>
        <fullName evidence="6">Hydrophobic surface binding protein</fullName>
    </recommendedName>
</protein>
<evidence type="ECO:0000313" key="2">
    <source>
        <dbReference type="EMBL" id="CAD6918467.1"/>
    </source>
</evidence>
<dbReference type="PANTHER" id="PTHR38123:SF1">
    <property type="entry name" value="HYDROPHOBIC SURFACE BINDING PROTEIN"/>
    <property type="match status" value="1"/>
</dbReference>
<evidence type="ECO:0000256" key="1">
    <source>
        <dbReference type="SAM" id="SignalP"/>
    </source>
</evidence>
<dbReference type="InterPro" id="IPR021054">
    <property type="entry name" value="Cell_wall_mannoprotein_1"/>
</dbReference>
<comment type="caution">
    <text evidence="3">The sequence shown here is derived from an EMBL/GenBank/DDBJ whole genome shotgun (WGS) entry which is preliminary data.</text>
</comment>
<accession>A0A177V7Z8</accession>
<dbReference type="AlphaFoldDB" id="A0A177V7Z8"/>
<name>A0A177V7Z8_9BASI</name>
<evidence type="ECO:0000313" key="3">
    <source>
        <dbReference type="EMBL" id="KAE8261537.1"/>
    </source>
</evidence>
<feature type="chain" id="PRO_5044550260" description="Hydrophobic surface binding protein" evidence="1">
    <location>
        <begin position="21"/>
        <end position="175"/>
    </location>
</feature>
<keyword evidence="1" id="KW-0732">Signal</keyword>
<evidence type="ECO:0008006" key="6">
    <source>
        <dbReference type="Google" id="ProtNLM"/>
    </source>
</evidence>